<evidence type="ECO:0000256" key="3">
    <source>
        <dbReference type="ARBA" id="ARBA00022448"/>
    </source>
</evidence>
<feature type="domain" description="ABC transporter" evidence="12">
    <location>
        <begin position="655"/>
        <end position="914"/>
    </location>
</feature>
<dbReference type="InterPro" id="IPR003439">
    <property type="entry name" value="ABC_transporter-like_ATP-bd"/>
</dbReference>
<keyword evidence="14" id="KW-1185">Reference proteome</keyword>
<dbReference type="OrthoDB" id="245989at2759"/>
<dbReference type="InterPro" id="IPR010929">
    <property type="entry name" value="PDR_CDR_ABC"/>
</dbReference>
<dbReference type="GO" id="GO:0008270">
    <property type="term" value="F:zinc ion binding"/>
    <property type="evidence" value="ECO:0007669"/>
    <property type="project" value="InterPro"/>
</dbReference>
<accession>A0A8H6UCB2</accession>
<proteinExistence type="inferred from homology"/>
<evidence type="ECO:0000256" key="7">
    <source>
        <dbReference type="ARBA" id="ARBA00022989"/>
    </source>
</evidence>
<comment type="subcellular location">
    <subcellularLocation>
        <location evidence="1">Membrane</location>
        <topology evidence="1">Multi-pass membrane protein</topology>
    </subcellularLocation>
</comment>
<evidence type="ECO:0000256" key="8">
    <source>
        <dbReference type="ARBA" id="ARBA00023136"/>
    </source>
</evidence>
<dbReference type="Gene3D" id="3.40.50.300">
    <property type="entry name" value="P-loop containing nucleotide triphosphate hydrolases"/>
    <property type="match status" value="2"/>
</dbReference>
<dbReference type="GO" id="GO:0006351">
    <property type="term" value="P:DNA-templated transcription"/>
    <property type="evidence" value="ECO:0007669"/>
    <property type="project" value="InterPro"/>
</dbReference>
<comment type="caution">
    <text evidence="13">The sequence shown here is derived from an EMBL/GenBank/DDBJ whole genome shotgun (WGS) entry which is preliminary data.</text>
</comment>
<feature type="transmembrane region" description="Helical" evidence="11">
    <location>
        <begin position="399"/>
        <end position="432"/>
    </location>
</feature>
<evidence type="ECO:0000313" key="13">
    <source>
        <dbReference type="EMBL" id="KAF7118453.1"/>
    </source>
</evidence>
<name>A0A8H6UCB2_9EURO</name>
<evidence type="ECO:0000256" key="6">
    <source>
        <dbReference type="ARBA" id="ARBA00022840"/>
    </source>
</evidence>
<evidence type="ECO:0000313" key="14">
    <source>
        <dbReference type="Proteomes" id="UP000630445"/>
    </source>
</evidence>
<dbReference type="Pfam" id="PF04082">
    <property type="entry name" value="Fungal_trans"/>
    <property type="match status" value="1"/>
</dbReference>
<dbReference type="InterPro" id="IPR017871">
    <property type="entry name" value="ABC_transporter-like_CS"/>
</dbReference>
<feature type="transmembrane region" description="Helical" evidence="11">
    <location>
        <begin position="1104"/>
        <end position="1132"/>
    </location>
</feature>
<keyword evidence="7 11" id="KW-1133">Transmembrane helix</keyword>
<dbReference type="InterPro" id="IPR027417">
    <property type="entry name" value="P-loop_NTPase"/>
</dbReference>
<keyword evidence="3" id="KW-0813">Transport</keyword>
<dbReference type="GO" id="GO:0005524">
    <property type="term" value="F:ATP binding"/>
    <property type="evidence" value="ECO:0007669"/>
    <property type="project" value="UniProtKB-KW"/>
</dbReference>
<dbReference type="SUPFAM" id="SSF52540">
    <property type="entry name" value="P-loop containing nucleoside triphosphate hydrolases"/>
    <property type="match status" value="2"/>
</dbReference>
<evidence type="ECO:0000259" key="12">
    <source>
        <dbReference type="PROSITE" id="PS50893"/>
    </source>
</evidence>
<dbReference type="GO" id="GO:0003677">
    <property type="term" value="F:DNA binding"/>
    <property type="evidence" value="ECO:0007669"/>
    <property type="project" value="InterPro"/>
</dbReference>
<dbReference type="GO" id="GO:0016020">
    <property type="term" value="C:membrane"/>
    <property type="evidence" value="ECO:0007669"/>
    <property type="project" value="UniProtKB-SubCell"/>
</dbReference>
<feature type="transmembrane region" description="Helical" evidence="11">
    <location>
        <begin position="331"/>
        <end position="353"/>
    </location>
</feature>
<dbReference type="InterPro" id="IPR034003">
    <property type="entry name" value="ABCG_PDR_2"/>
</dbReference>
<evidence type="ECO:0000256" key="5">
    <source>
        <dbReference type="ARBA" id="ARBA00022741"/>
    </source>
</evidence>
<dbReference type="SMART" id="SM00382">
    <property type="entry name" value="AAA"/>
    <property type="match status" value="1"/>
</dbReference>
<protein>
    <recommendedName>
        <fullName evidence="12">ABC transporter domain-containing protein</fullName>
    </recommendedName>
</protein>
<dbReference type="PROSITE" id="PS00211">
    <property type="entry name" value="ABC_TRANSPORTER_1"/>
    <property type="match status" value="1"/>
</dbReference>
<organism evidence="13 14">
    <name type="scientific">Aspergillus hiratsukae</name>
    <dbReference type="NCBI Taxonomy" id="1194566"/>
    <lineage>
        <taxon>Eukaryota</taxon>
        <taxon>Fungi</taxon>
        <taxon>Dikarya</taxon>
        <taxon>Ascomycota</taxon>
        <taxon>Pezizomycotina</taxon>
        <taxon>Eurotiomycetes</taxon>
        <taxon>Eurotiomycetidae</taxon>
        <taxon>Eurotiales</taxon>
        <taxon>Aspergillaceae</taxon>
        <taxon>Aspergillus</taxon>
        <taxon>Aspergillus subgen. Fumigati</taxon>
    </lineage>
</organism>
<dbReference type="GO" id="GO:0016887">
    <property type="term" value="F:ATP hydrolysis activity"/>
    <property type="evidence" value="ECO:0007669"/>
    <property type="project" value="InterPro"/>
</dbReference>
<dbReference type="InterPro" id="IPR003593">
    <property type="entry name" value="AAA+_ATPase"/>
</dbReference>
<dbReference type="InterPro" id="IPR007219">
    <property type="entry name" value="XnlR_reg_dom"/>
</dbReference>
<feature type="transmembrane region" description="Helical" evidence="11">
    <location>
        <begin position="1180"/>
        <end position="1200"/>
    </location>
</feature>
<dbReference type="Pfam" id="PF00005">
    <property type="entry name" value="ABC_tran"/>
    <property type="match status" value="2"/>
</dbReference>
<feature type="transmembrane region" description="Helical" evidence="11">
    <location>
        <begin position="1076"/>
        <end position="1098"/>
    </location>
</feature>
<dbReference type="Pfam" id="PF01061">
    <property type="entry name" value="ABC2_membrane"/>
    <property type="match status" value="2"/>
</dbReference>
<dbReference type="PANTHER" id="PTHR19241">
    <property type="entry name" value="ATP-BINDING CASSETTE TRANSPORTER"/>
    <property type="match status" value="1"/>
</dbReference>
<evidence type="ECO:0000256" key="11">
    <source>
        <dbReference type="SAM" id="Phobius"/>
    </source>
</evidence>
<feature type="transmembrane region" description="Helical" evidence="11">
    <location>
        <begin position="1139"/>
        <end position="1160"/>
    </location>
</feature>
<sequence>MDVLSFEIFLESLGPEKSCWVTGHINYSGLTLEDVRKYYRGEVIYVPEDDAHFPTLNVQQTLEFALQSKTPKRYQERIPRYLEIYGRVFGMSHTMKTLVGNEYIRGVSGGERKRISIIESLATDSSVMCWDNSTRGLDASSALDYIRSLRIMTDTCGKATLLTLYQASDAIFDLVDKVLLIDEGRMLYQGPAEEAKAYFENLGYQCAEMQTVSDFLTSITIPERRRFRPGWKDRAPKGAIELEDAFRKSAAFHRILEDIRNYEEKQSCFQGLRTSQSDLDRGSLNEFKSTVQTEKSRFVSPKSPYTISLFRQVVLCGKRQMWQVKGHISPLLIKLISCVIYGLLIGSMFYELPENTDGMYSRGGVIFYSSILLAWLQMSELEEAMQGRDILSRQKKFAFVRPSAVCLARVLVDLALVFALVLLFLIVVYFLAGLKASAGSFWIDFLFIYLCTICLTAQFRLFAAASSNFEVALRYSGVSVLFCIVFGGYVLSVDKLMNNVPWVGWIAYTTPALYTYEAMMAAEFHSAKFTCAPGSVVPSGYTYNDVAYQTCGISGSQPGTTTVDGDHYLAVHYGFYYRNVWRNFGILCLFTLVYIATTCWLSEALDWEPGSTGPIQYQKRGKSKKSQDEEDGLVQGLGSAPPPAQPSCQQPVQALKSTSSTFTWENLELEVQCGNETRKLLDDVNGYCRPGTLTALVGASGAGKSTLLTVLTQRQAAGTLSGTMSMDGHPVDESFKRNIGYCQQMDVHDETSTIREALEFSALLRQPVFVPKQDKLAYVDTVLHTLELVDFQNAIIGSLDIEKKKRVTIGVELCAKPSILVSGPIVGQARCVDSLMLDEPTSGLDSQGASSIVSLLRRLADQGLAVLCTIHQANQEQFEQFDRVLALSPGGRTYYFGEIGRSGRCILDYFTKYGDQPKQITNTADYLIEIVVGGMRDTGHKVDWADIWNRSAEADAIKKEISNIHRARLQNTESCGSTKRTQSVPPLYCQVSLLTQRTLRQYWRSPEYPYSRLYASFFHALVNGLTYLQIGNSATDLQSKAFSCFLVLMLVPEFINAISMRFILNRDIWRTREGPSGVYSWVAFCTAQIISEIPYAIISGVVFYVLYYFLVGLPLGFAAAYTFLMFFLFFLFATSWGQWIAALSADSMVAATLMPFFIIMCELFNGVLQPHKNMPVFWKYTMYYVTPFTYWIGGVLTSVLRGMPVICSQDELIVFESPLNMTCGEYAMPWLSSTGSGYLSNPDSYGHCGYCKYSRGDDYLSEIGLDESKIWPYLGIFTAFVISNYLMAGSLSSVRRAEDQDTAVNDRARASTDRGSPVYSGVYVFDSKHQRFPTRVTKPKSRSDEMQELRNRILTLENALAKASSIRTPETLGAEPSIVLESGPPTTGDERYLSEDIKSLPWASFRGKKTDTRYCGRSHSMLALSFFRDVGDFMRQRKCTHKKDSEFGSLRQFKKEMWLKQRQEEQQRVRCEQASSLVDLLPPRQVADELVQLYLSNFETTYRVLHIPTFLKQYEDYWTAPENLDMGFLAKLLLLMAASSCFYSPTTKINGKDSLSSTAIHWIEAVQTWRAASFASRNTNFDMLQVQCLLLIARQANALDGDTIWVSSGSLIRSAMTMGLHRNPLRFQKVSRFWAEMRRRLWATIQELDLQSSMDGGMPPTIDPEEYDCDPPSNYDDADLIESMTEDPPPRDPGIVTRSSFQVLLSRSLPVRVHIAKLVNRLRFTISYDEALRLSEELMQSLHDASDLFPSDRSLSHIPGVENPAFTKSYFIFLIRRHLLALHRPFCLSIMRTPKFSYSRKLCLDSAFDILSLLEPPLGDGAEAQPHPHLGHLTGGMFREELFHAAIMVCVEIVLQADEYSRSKSMLPGQSSVLSSINDMAASQQAVMVRAVENTIRIFGSRIAPGGRGCKPYLFLSLTLASAKARLKGEDSFRTMDQAVTNVIKDCHLLMSGVPWAEVRKKDGNSVKEASNSTPGLTAGTPLDLPFDPMSFVPSSSEDISPLDFGTLFDMTDYGASELWNNDFFSGF</sequence>
<keyword evidence="5" id="KW-0547">Nucleotide-binding</keyword>
<keyword evidence="6" id="KW-0067">ATP-binding</keyword>
<dbReference type="PROSITE" id="PS50893">
    <property type="entry name" value="ABC_TRANSPORTER_2"/>
    <property type="match status" value="1"/>
</dbReference>
<keyword evidence="8 11" id="KW-0472">Membrane</keyword>
<keyword evidence="9" id="KW-0539">Nucleus</keyword>
<evidence type="ECO:0000256" key="9">
    <source>
        <dbReference type="ARBA" id="ARBA00023242"/>
    </source>
</evidence>
<evidence type="ECO:0000256" key="1">
    <source>
        <dbReference type="ARBA" id="ARBA00004141"/>
    </source>
</evidence>
<dbReference type="CDD" id="cd03232">
    <property type="entry name" value="ABCG_PDR_domain2"/>
    <property type="match status" value="1"/>
</dbReference>
<comment type="similarity">
    <text evidence="2">Belongs to the ABC transporter superfamily. ABCG family. PDR (TC 3.A.1.205) subfamily.</text>
</comment>
<evidence type="ECO:0000256" key="4">
    <source>
        <dbReference type="ARBA" id="ARBA00022692"/>
    </source>
</evidence>
<dbReference type="Proteomes" id="UP000630445">
    <property type="component" value="Unassembled WGS sequence"/>
</dbReference>
<feature type="transmembrane region" description="Helical" evidence="11">
    <location>
        <begin position="471"/>
        <end position="491"/>
    </location>
</feature>
<evidence type="ECO:0000256" key="10">
    <source>
        <dbReference type="SAM" id="MobiDB-lite"/>
    </source>
</evidence>
<gene>
    <name evidence="13" type="ORF">CNMCM5793_007974</name>
</gene>
<dbReference type="Pfam" id="PF06422">
    <property type="entry name" value="PDR_CDR"/>
    <property type="match status" value="1"/>
</dbReference>
<dbReference type="GO" id="GO:0140359">
    <property type="term" value="F:ABC-type transporter activity"/>
    <property type="evidence" value="ECO:0007669"/>
    <property type="project" value="InterPro"/>
</dbReference>
<dbReference type="InterPro" id="IPR013525">
    <property type="entry name" value="ABC2_TM"/>
</dbReference>
<reference evidence="13" key="1">
    <citation type="submission" date="2020-06" db="EMBL/GenBank/DDBJ databases">
        <title>Draft genome sequences of strains closely related to Aspergillus parafelis and Aspergillus hiratsukae.</title>
        <authorList>
            <person name="Dos Santos R.A.C."/>
            <person name="Rivero-Menendez O."/>
            <person name="Steenwyk J.L."/>
            <person name="Mead M.E."/>
            <person name="Goldman G.H."/>
            <person name="Alastruey-Izquierdo A."/>
            <person name="Rokas A."/>
        </authorList>
    </citation>
    <scope>NUCLEOTIDE SEQUENCE</scope>
    <source>
        <strain evidence="13">CNM-CM5793</strain>
    </source>
</reference>
<feature type="transmembrane region" description="Helical" evidence="11">
    <location>
        <begin position="580"/>
        <end position="601"/>
    </location>
</feature>
<dbReference type="CDD" id="cd12148">
    <property type="entry name" value="fungal_TF_MHR"/>
    <property type="match status" value="1"/>
</dbReference>
<feature type="transmembrane region" description="Helical" evidence="11">
    <location>
        <begin position="438"/>
        <end position="459"/>
    </location>
</feature>
<feature type="region of interest" description="Disordered" evidence="10">
    <location>
        <begin position="616"/>
        <end position="652"/>
    </location>
</feature>
<dbReference type="SMART" id="SM00906">
    <property type="entry name" value="Fungal_trans"/>
    <property type="match status" value="1"/>
</dbReference>
<dbReference type="EMBL" id="JACBAD010002068">
    <property type="protein sequence ID" value="KAF7118453.1"/>
    <property type="molecule type" value="Genomic_DNA"/>
</dbReference>
<feature type="transmembrane region" description="Helical" evidence="11">
    <location>
        <begin position="1042"/>
        <end position="1064"/>
    </location>
</feature>
<keyword evidence="4 11" id="KW-0812">Transmembrane</keyword>
<evidence type="ECO:0000256" key="2">
    <source>
        <dbReference type="ARBA" id="ARBA00006012"/>
    </source>
</evidence>